<dbReference type="Proteomes" id="UP000805649">
    <property type="component" value="Unassembled WGS sequence"/>
</dbReference>
<evidence type="ECO:0000313" key="2">
    <source>
        <dbReference type="Proteomes" id="UP000805649"/>
    </source>
</evidence>
<gene>
    <name evidence="1" type="ORF">CTRU02_214167</name>
</gene>
<dbReference type="EMBL" id="VUJX02000010">
    <property type="protein sequence ID" value="KAL0931432.1"/>
    <property type="molecule type" value="Genomic_DNA"/>
</dbReference>
<reference evidence="1 2" key="1">
    <citation type="journal article" date="2020" name="Phytopathology">
        <title>Genome Sequence Resources of Colletotrichum truncatum, C. plurivorum, C. musicola, and C. sojae: Four Species Pathogenic to Soybean (Glycine max).</title>
        <authorList>
            <person name="Rogerio F."/>
            <person name="Boufleur T.R."/>
            <person name="Ciampi-Guillardi M."/>
            <person name="Sukno S.A."/>
            <person name="Thon M.R."/>
            <person name="Massola Junior N.S."/>
            <person name="Baroncelli R."/>
        </authorList>
    </citation>
    <scope>NUCLEOTIDE SEQUENCE [LARGE SCALE GENOMIC DNA]</scope>
    <source>
        <strain evidence="1 2">CMES1059</strain>
    </source>
</reference>
<keyword evidence="2" id="KW-1185">Reference proteome</keyword>
<proteinExistence type="predicted"/>
<organism evidence="1 2">
    <name type="scientific">Colletotrichum truncatum</name>
    <name type="common">Anthracnose fungus</name>
    <name type="synonym">Colletotrichum capsici</name>
    <dbReference type="NCBI Taxonomy" id="5467"/>
    <lineage>
        <taxon>Eukaryota</taxon>
        <taxon>Fungi</taxon>
        <taxon>Dikarya</taxon>
        <taxon>Ascomycota</taxon>
        <taxon>Pezizomycotina</taxon>
        <taxon>Sordariomycetes</taxon>
        <taxon>Hypocreomycetidae</taxon>
        <taxon>Glomerellales</taxon>
        <taxon>Glomerellaceae</taxon>
        <taxon>Colletotrichum</taxon>
        <taxon>Colletotrichum truncatum species complex</taxon>
    </lineage>
</organism>
<sequence length="113" mass="11998">MGHGRGRQHHRGVTQSLEPILQLRVRQPAIEVCINTLGRKSEAPSDTAVLSPHGNHITTAPAPTEVADGSGSADKPLGRLNSVHQGHYCNLFGVKFDIILSVAVGTIFGLLSD</sequence>
<evidence type="ECO:0000313" key="1">
    <source>
        <dbReference type="EMBL" id="KAL0931432.1"/>
    </source>
</evidence>
<accession>A0ACC3YHR0</accession>
<name>A0ACC3YHR0_COLTU</name>
<comment type="caution">
    <text evidence="1">The sequence shown here is derived from an EMBL/GenBank/DDBJ whole genome shotgun (WGS) entry which is preliminary data.</text>
</comment>
<protein>
    <submittedName>
        <fullName evidence="1">Uncharacterized protein</fullName>
    </submittedName>
</protein>